<protein>
    <submittedName>
        <fullName evidence="3">Diguanylate cyclase</fullName>
        <ecNumber evidence="3">2.7.7.65</ecNumber>
    </submittedName>
</protein>
<evidence type="ECO:0000313" key="4">
    <source>
        <dbReference type="Proteomes" id="UP001576784"/>
    </source>
</evidence>
<dbReference type="GO" id="GO:0052621">
    <property type="term" value="F:diguanylate cyclase activity"/>
    <property type="evidence" value="ECO:0007669"/>
    <property type="project" value="UniProtKB-EC"/>
</dbReference>
<dbReference type="PANTHER" id="PTHR45138">
    <property type="entry name" value="REGULATORY COMPONENTS OF SENSORY TRANSDUCTION SYSTEM"/>
    <property type="match status" value="1"/>
</dbReference>
<dbReference type="SMART" id="SM00065">
    <property type="entry name" value="GAF"/>
    <property type="match status" value="1"/>
</dbReference>
<keyword evidence="3" id="KW-0808">Transferase</keyword>
<comment type="caution">
    <text evidence="3">The sequence shown here is derived from an EMBL/GenBank/DDBJ whole genome shotgun (WGS) entry which is preliminary data.</text>
</comment>
<feature type="domain" description="PAS" evidence="1">
    <location>
        <begin position="83"/>
        <end position="149"/>
    </location>
</feature>
<dbReference type="CDD" id="cd00130">
    <property type="entry name" value="PAS"/>
    <property type="match status" value="1"/>
</dbReference>
<dbReference type="SMART" id="SM00267">
    <property type="entry name" value="GGDEF"/>
    <property type="match status" value="1"/>
</dbReference>
<dbReference type="PROSITE" id="PS50112">
    <property type="entry name" value="PAS"/>
    <property type="match status" value="2"/>
</dbReference>
<keyword evidence="4" id="KW-1185">Reference proteome</keyword>
<dbReference type="PROSITE" id="PS50887">
    <property type="entry name" value="GGDEF"/>
    <property type="match status" value="1"/>
</dbReference>
<dbReference type="InterPro" id="IPR043128">
    <property type="entry name" value="Rev_trsase/Diguanyl_cyclase"/>
</dbReference>
<dbReference type="SMART" id="SM00086">
    <property type="entry name" value="PAC"/>
    <property type="match status" value="2"/>
</dbReference>
<dbReference type="SMART" id="SM00091">
    <property type="entry name" value="PAS"/>
    <property type="match status" value="2"/>
</dbReference>
<dbReference type="PANTHER" id="PTHR45138:SF9">
    <property type="entry name" value="DIGUANYLATE CYCLASE DGCM-RELATED"/>
    <property type="match status" value="1"/>
</dbReference>
<organism evidence="3 4">
    <name type="scientific">Floridaenema flaviceps BLCC-F50</name>
    <dbReference type="NCBI Taxonomy" id="3153642"/>
    <lineage>
        <taxon>Bacteria</taxon>
        <taxon>Bacillati</taxon>
        <taxon>Cyanobacteriota</taxon>
        <taxon>Cyanophyceae</taxon>
        <taxon>Oscillatoriophycideae</taxon>
        <taxon>Aerosakkonematales</taxon>
        <taxon>Aerosakkonemataceae</taxon>
        <taxon>Floridanema</taxon>
        <taxon>Floridanema flaviceps</taxon>
    </lineage>
</organism>
<dbReference type="InterPro" id="IPR001610">
    <property type="entry name" value="PAC"/>
</dbReference>
<dbReference type="InterPro" id="IPR003018">
    <property type="entry name" value="GAF"/>
</dbReference>
<dbReference type="InterPro" id="IPR050469">
    <property type="entry name" value="Diguanylate_Cyclase"/>
</dbReference>
<evidence type="ECO:0000313" key="3">
    <source>
        <dbReference type="EMBL" id="MFB2897396.1"/>
    </source>
</evidence>
<dbReference type="InterPro" id="IPR000160">
    <property type="entry name" value="GGDEF_dom"/>
</dbReference>
<dbReference type="Gene3D" id="3.30.450.40">
    <property type="match status" value="1"/>
</dbReference>
<dbReference type="InterPro" id="IPR000014">
    <property type="entry name" value="PAS"/>
</dbReference>
<gene>
    <name evidence="3" type="ORF">ACE1CI_31140</name>
</gene>
<dbReference type="CDD" id="cd01949">
    <property type="entry name" value="GGDEF"/>
    <property type="match status" value="1"/>
</dbReference>
<feature type="domain" description="PAS" evidence="1">
    <location>
        <begin position="211"/>
        <end position="260"/>
    </location>
</feature>
<dbReference type="InterPro" id="IPR029787">
    <property type="entry name" value="Nucleotide_cyclase"/>
</dbReference>
<dbReference type="SUPFAM" id="SSF55781">
    <property type="entry name" value="GAF domain-like"/>
    <property type="match status" value="1"/>
</dbReference>
<accession>A0ABV4Y0E4</accession>
<dbReference type="EMBL" id="JBHFNR010000251">
    <property type="protein sequence ID" value="MFB2897396.1"/>
    <property type="molecule type" value="Genomic_DNA"/>
</dbReference>
<dbReference type="Pfam" id="PF00990">
    <property type="entry name" value="GGDEF"/>
    <property type="match status" value="1"/>
</dbReference>
<dbReference type="Gene3D" id="3.30.70.270">
    <property type="match status" value="1"/>
</dbReference>
<dbReference type="NCBIfam" id="TIGR00254">
    <property type="entry name" value="GGDEF"/>
    <property type="match status" value="1"/>
</dbReference>
<dbReference type="Proteomes" id="UP001576784">
    <property type="component" value="Unassembled WGS sequence"/>
</dbReference>
<dbReference type="NCBIfam" id="TIGR00229">
    <property type="entry name" value="sensory_box"/>
    <property type="match status" value="2"/>
</dbReference>
<evidence type="ECO:0000259" key="1">
    <source>
        <dbReference type="PROSITE" id="PS50112"/>
    </source>
</evidence>
<evidence type="ECO:0000259" key="2">
    <source>
        <dbReference type="PROSITE" id="PS50887"/>
    </source>
</evidence>
<feature type="domain" description="GGDEF" evidence="2">
    <location>
        <begin position="543"/>
        <end position="676"/>
    </location>
</feature>
<keyword evidence="3" id="KW-0548">Nucleotidyltransferase</keyword>
<dbReference type="SUPFAM" id="SSF55785">
    <property type="entry name" value="PYP-like sensor domain (PAS domain)"/>
    <property type="match status" value="2"/>
</dbReference>
<proteinExistence type="predicted"/>
<reference evidence="3 4" key="1">
    <citation type="submission" date="2024-09" db="EMBL/GenBank/DDBJ databases">
        <title>Floridaenema gen nov. (Aerosakkonemataceae, Aerosakkonematales ord. nov., Cyanobacteria) from benthic tropical and subtropical fresh waters, with the description of four new species.</title>
        <authorList>
            <person name="Moretto J.A."/>
            <person name="Berthold D.E."/>
            <person name="Lefler F.W."/>
            <person name="Huang I.-S."/>
            <person name="Laughinghouse H. IV."/>
        </authorList>
    </citation>
    <scope>NUCLEOTIDE SEQUENCE [LARGE SCALE GENOMIC DNA]</scope>
    <source>
        <strain evidence="3 4">BLCC-F50</strain>
    </source>
</reference>
<name>A0ABV4Y0E4_9CYAN</name>
<dbReference type="InterPro" id="IPR035965">
    <property type="entry name" value="PAS-like_dom_sf"/>
</dbReference>
<dbReference type="EC" id="2.7.7.65" evidence="3"/>
<sequence length="676" mass="75928">MEPDQNHQPQELQLLEKIALNSGGLNEQLLVKETLLAKGEVEPTSQTTKSQLETQLAQTILELRQAYQQIEIQIIENERSQKLVQEQAELLDLVDDAILIRDLNNIISFWNQGAEKMYSLSKNEALTKPYNILLKTQFPRPLSEIQAELFHKGYWEGELIHTKSNGTQIAVFSRWALRKDANNRPEKIIEINKDVTLVKGTEEALFTLGVRLAGILDTAKDAIVSLDEQGEITLFNQGAEKIFGYKAEEVLHKPIDLLVPFNSLGNFPANNGFEYFNYLNKIPIENHQILGQHKDGTEFPIEASASQLELITGKVLTLILRNITQRLHSEETLQKTNEKLTGWIRELEARNREIVLLGEMSNILQACLTTEEAYHNLAQLIKPLFPNMSGAVFVMSNSKQLVSAVASWGDANATTEMIFTPNECWGLRRGRSHLMESSCRGINCKHSRHDLPNFESLCVPMMAQGEALGILYLSATETGAFTQSKRELAITVAEQIALALANLKLHEALQQQSIRDSLTGLFNRRYLEESLEREVSRAERKQQTVGIIMLDIDHFKRFNDTFGHDAGDTVLRELGIFIKKNIRGSDIACRFGGEELLIILPEADLSVTLQRAEQIREGIKHLNLHSRNQQLGTITLSLGVGIFPQHGITGDMVIQAADSALYQAKAQGRDRVIVAS</sequence>
<dbReference type="Gene3D" id="3.30.450.20">
    <property type="entry name" value="PAS domain"/>
    <property type="match status" value="2"/>
</dbReference>
<dbReference type="Pfam" id="PF13426">
    <property type="entry name" value="PAS_9"/>
    <property type="match status" value="2"/>
</dbReference>
<dbReference type="InterPro" id="IPR029016">
    <property type="entry name" value="GAF-like_dom_sf"/>
</dbReference>
<dbReference type="RefSeq" id="WP_413267004.1">
    <property type="nucleotide sequence ID" value="NZ_JBHFNR010000251.1"/>
</dbReference>
<dbReference type="Pfam" id="PF13185">
    <property type="entry name" value="GAF_2"/>
    <property type="match status" value="1"/>
</dbReference>
<dbReference type="SUPFAM" id="SSF55073">
    <property type="entry name" value="Nucleotide cyclase"/>
    <property type="match status" value="1"/>
</dbReference>